<sequence length="153" mass="17770">MDQMLDRLVGKGWYCFLDGYSGYDQISIAPEDQEKTTFTIPYGTLTFKRMPFELCNAPATFGRCMMSILSDMVEQNNRANFFKLYAEYDNLRSSKITNESHEKALSEAQRRLDGAKLTHEKLDISMEKLQETLADVERLKSLVCQEKERHRAH</sequence>
<dbReference type="CDD" id="cd01647">
    <property type="entry name" value="RT_LTR"/>
    <property type="match status" value="1"/>
</dbReference>
<evidence type="ECO:0000313" key="3">
    <source>
        <dbReference type="EnsemblPlants" id="Solyc07g020803.1.1"/>
    </source>
</evidence>
<dbReference type="InterPro" id="IPR043502">
    <property type="entry name" value="DNA/RNA_pol_sf"/>
</dbReference>
<feature type="coiled-coil region" evidence="1">
    <location>
        <begin position="91"/>
        <end position="146"/>
    </location>
</feature>
<dbReference type="Gene3D" id="3.30.70.270">
    <property type="match status" value="1"/>
</dbReference>
<evidence type="ECO:0000256" key="1">
    <source>
        <dbReference type="SAM" id="Coils"/>
    </source>
</evidence>
<feature type="domain" description="Reverse transcriptase" evidence="2">
    <location>
        <begin position="5"/>
        <end position="133"/>
    </location>
</feature>
<dbReference type="Gene3D" id="3.10.10.10">
    <property type="entry name" value="HIV Type 1 Reverse Transcriptase, subunit A, domain 1"/>
    <property type="match status" value="1"/>
</dbReference>
<name>A0A3Q7H6L7_SOLLC</name>
<accession>A0A3Q7H6L7</accession>
<keyword evidence="4" id="KW-1185">Reference proteome</keyword>
<dbReference type="OMA" id="NEEYTTF"/>
<reference evidence="3" key="1">
    <citation type="journal article" date="2012" name="Nature">
        <title>The tomato genome sequence provides insights into fleshy fruit evolution.</title>
        <authorList>
            <consortium name="Tomato Genome Consortium"/>
        </authorList>
    </citation>
    <scope>NUCLEOTIDE SEQUENCE [LARGE SCALE GENOMIC DNA]</scope>
    <source>
        <strain evidence="3">cv. Heinz 1706</strain>
    </source>
</reference>
<dbReference type="InterPro" id="IPR053134">
    <property type="entry name" value="RNA-dir_DNA_polymerase"/>
</dbReference>
<dbReference type="Proteomes" id="UP000004994">
    <property type="component" value="Chromosome 7"/>
</dbReference>
<dbReference type="AlphaFoldDB" id="A0A3Q7H6L7"/>
<evidence type="ECO:0000259" key="2">
    <source>
        <dbReference type="Pfam" id="PF00078"/>
    </source>
</evidence>
<dbReference type="InterPro" id="IPR043128">
    <property type="entry name" value="Rev_trsase/Diguanyl_cyclase"/>
</dbReference>
<dbReference type="PANTHER" id="PTHR24559:SF444">
    <property type="entry name" value="REVERSE TRANSCRIPTASE DOMAIN-CONTAINING PROTEIN"/>
    <property type="match status" value="1"/>
</dbReference>
<protein>
    <recommendedName>
        <fullName evidence="2">Reverse transcriptase domain-containing protein</fullName>
    </recommendedName>
</protein>
<dbReference type="Pfam" id="PF00078">
    <property type="entry name" value="RVT_1"/>
    <property type="match status" value="1"/>
</dbReference>
<dbReference type="InterPro" id="IPR000477">
    <property type="entry name" value="RT_dom"/>
</dbReference>
<evidence type="ECO:0000313" key="4">
    <source>
        <dbReference type="Proteomes" id="UP000004994"/>
    </source>
</evidence>
<dbReference type="InParanoid" id="A0A3Q7H6L7"/>
<dbReference type="Gramene" id="Solyc07g020803.1.1">
    <property type="protein sequence ID" value="Solyc07g020803.1.1"/>
    <property type="gene ID" value="Solyc07g020803.1"/>
</dbReference>
<dbReference type="EnsemblPlants" id="Solyc07g020803.1.1">
    <property type="protein sequence ID" value="Solyc07g020803.1.1"/>
    <property type="gene ID" value="Solyc07g020803.1"/>
</dbReference>
<proteinExistence type="predicted"/>
<organism evidence="3">
    <name type="scientific">Solanum lycopersicum</name>
    <name type="common">Tomato</name>
    <name type="synonym">Lycopersicon esculentum</name>
    <dbReference type="NCBI Taxonomy" id="4081"/>
    <lineage>
        <taxon>Eukaryota</taxon>
        <taxon>Viridiplantae</taxon>
        <taxon>Streptophyta</taxon>
        <taxon>Embryophyta</taxon>
        <taxon>Tracheophyta</taxon>
        <taxon>Spermatophyta</taxon>
        <taxon>Magnoliopsida</taxon>
        <taxon>eudicotyledons</taxon>
        <taxon>Gunneridae</taxon>
        <taxon>Pentapetalae</taxon>
        <taxon>asterids</taxon>
        <taxon>lamiids</taxon>
        <taxon>Solanales</taxon>
        <taxon>Solanaceae</taxon>
        <taxon>Solanoideae</taxon>
        <taxon>Solaneae</taxon>
        <taxon>Solanum</taxon>
        <taxon>Solanum subgen. Lycopersicon</taxon>
    </lineage>
</organism>
<dbReference type="PANTHER" id="PTHR24559">
    <property type="entry name" value="TRANSPOSON TY3-I GAG-POL POLYPROTEIN"/>
    <property type="match status" value="1"/>
</dbReference>
<reference evidence="3" key="2">
    <citation type="submission" date="2019-01" db="UniProtKB">
        <authorList>
            <consortium name="EnsemblPlants"/>
        </authorList>
    </citation>
    <scope>IDENTIFICATION</scope>
    <source>
        <strain evidence="3">cv. Heinz 1706</strain>
    </source>
</reference>
<dbReference type="SUPFAM" id="SSF56672">
    <property type="entry name" value="DNA/RNA polymerases"/>
    <property type="match status" value="1"/>
</dbReference>
<keyword evidence="1" id="KW-0175">Coiled coil</keyword>